<dbReference type="RefSeq" id="WP_341696421.1">
    <property type="nucleotide sequence ID" value="NZ_JBBYHR010000003.1"/>
</dbReference>
<protein>
    <recommendedName>
        <fullName evidence="4">Lipoprotein</fullName>
    </recommendedName>
</protein>
<dbReference type="PROSITE" id="PS51257">
    <property type="entry name" value="PROKAR_LIPOPROTEIN"/>
    <property type="match status" value="1"/>
</dbReference>
<dbReference type="Proteomes" id="UP001464555">
    <property type="component" value="Unassembled WGS sequence"/>
</dbReference>
<sequence length="157" mass="16479">MKKIMLSAVVAASFLISCSSDDAEKTTTNGFSNNPVSGVVYSQSFTTGGGTANPVTSNGEDVLYIHLSRTAMTCGADTDTPIWIIVPAEVGSYTSETGASVQFSDDATESFEGGFGERVEITSITENTVKGRVISEGFDKAENSINGTFEVNFCGID</sequence>
<organism evidence="2 3">
    <name type="scientific">Flavobacterium arundinis</name>
    <dbReference type="NCBI Taxonomy" id="3139143"/>
    <lineage>
        <taxon>Bacteria</taxon>
        <taxon>Pseudomonadati</taxon>
        <taxon>Bacteroidota</taxon>
        <taxon>Flavobacteriia</taxon>
        <taxon>Flavobacteriales</taxon>
        <taxon>Flavobacteriaceae</taxon>
        <taxon>Flavobacterium</taxon>
    </lineage>
</organism>
<comment type="caution">
    <text evidence="2">The sequence shown here is derived from an EMBL/GenBank/DDBJ whole genome shotgun (WGS) entry which is preliminary data.</text>
</comment>
<proteinExistence type="predicted"/>
<keyword evidence="1" id="KW-0732">Signal</keyword>
<feature type="chain" id="PRO_5045845676" description="Lipoprotein" evidence="1">
    <location>
        <begin position="23"/>
        <end position="157"/>
    </location>
</feature>
<dbReference type="EMBL" id="JBBYHR010000003">
    <property type="protein sequence ID" value="MEL1244110.1"/>
    <property type="molecule type" value="Genomic_DNA"/>
</dbReference>
<gene>
    <name evidence="2" type="ORF">AAEO56_07560</name>
</gene>
<reference evidence="2 3" key="1">
    <citation type="submission" date="2024-04" db="EMBL/GenBank/DDBJ databases">
        <title>Flavobacterium sp. DGU11 16S ribosomal RNA gene Genome sequencing and assembly.</title>
        <authorList>
            <person name="Park S."/>
        </authorList>
    </citation>
    <scope>NUCLEOTIDE SEQUENCE [LARGE SCALE GENOMIC DNA]</scope>
    <source>
        <strain evidence="2 3">DGU11</strain>
    </source>
</reference>
<keyword evidence="3" id="KW-1185">Reference proteome</keyword>
<evidence type="ECO:0000313" key="3">
    <source>
        <dbReference type="Proteomes" id="UP001464555"/>
    </source>
</evidence>
<feature type="signal peptide" evidence="1">
    <location>
        <begin position="1"/>
        <end position="22"/>
    </location>
</feature>
<name>A0ABU9HVC5_9FLAO</name>
<evidence type="ECO:0000313" key="2">
    <source>
        <dbReference type="EMBL" id="MEL1244110.1"/>
    </source>
</evidence>
<evidence type="ECO:0008006" key="4">
    <source>
        <dbReference type="Google" id="ProtNLM"/>
    </source>
</evidence>
<evidence type="ECO:0000256" key="1">
    <source>
        <dbReference type="SAM" id="SignalP"/>
    </source>
</evidence>
<accession>A0ABU9HVC5</accession>